<dbReference type="EMBL" id="JABFUD020000011">
    <property type="protein sequence ID" value="KAI5073201.1"/>
    <property type="molecule type" value="Genomic_DNA"/>
</dbReference>
<protein>
    <submittedName>
        <fullName evidence="2">Uncharacterized protein</fullName>
    </submittedName>
</protein>
<comment type="caution">
    <text evidence="2">The sequence shown here is derived from an EMBL/GenBank/DDBJ whole genome shotgun (WGS) entry which is preliminary data.</text>
</comment>
<reference evidence="2" key="1">
    <citation type="submission" date="2021-01" db="EMBL/GenBank/DDBJ databases">
        <title>Adiantum capillus-veneris genome.</title>
        <authorList>
            <person name="Fang Y."/>
            <person name="Liao Q."/>
        </authorList>
    </citation>
    <scope>NUCLEOTIDE SEQUENCE</scope>
    <source>
        <strain evidence="2">H3</strain>
        <tissue evidence="2">Leaf</tissue>
    </source>
</reference>
<name>A0A9D4USV0_ADICA</name>
<dbReference type="AlphaFoldDB" id="A0A9D4USV0"/>
<proteinExistence type="predicted"/>
<evidence type="ECO:0000256" key="1">
    <source>
        <dbReference type="SAM" id="MobiDB-lite"/>
    </source>
</evidence>
<sequence>MQLGISCSACSPTFTTSPSALTSEHMRLQSQSKLAQIGKRVVGPETPHHYFVVHGFGETNEGSGSDPWETGSFELALIDAVIPPEAMHLMYEVGMQWSASEEAARDIIQGDLKRMFDVQYVILESVCLRGRIYTCFWSGGAQANLRFESPQQNISSFFVHGHYHETGDATKKSKSKKGGEVHPNNKN</sequence>
<dbReference type="PANTHER" id="PTHR40438">
    <property type="entry name" value="PYRUVOYL-DEPENDENT ARGININE DECARBOXYLASE"/>
    <property type="match status" value="1"/>
</dbReference>
<dbReference type="InterPro" id="IPR002724">
    <property type="entry name" value="Pyruvoyl-dep_arg_deCO2ase"/>
</dbReference>
<accession>A0A9D4USV0</accession>
<gene>
    <name evidence="2" type="ORF">GOP47_0011214</name>
</gene>
<evidence type="ECO:0000313" key="3">
    <source>
        <dbReference type="Proteomes" id="UP000886520"/>
    </source>
</evidence>
<dbReference type="GO" id="GO:0008792">
    <property type="term" value="F:arginine decarboxylase activity"/>
    <property type="evidence" value="ECO:0007669"/>
    <property type="project" value="InterPro"/>
</dbReference>
<organism evidence="2 3">
    <name type="scientific">Adiantum capillus-veneris</name>
    <name type="common">Maidenhair fern</name>
    <dbReference type="NCBI Taxonomy" id="13818"/>
    <lineage>
        <taxon>Eukaryota</taxon>
        <taxon>Viridiplantae</taxon>
        <taxon>Streptophyta</taxon>
        <taxon>Embryophyta</taxon>
        <taxon>Tracheophyta</taxon>
        <taxon>Polypodiopsida</taxon>
        <taxon>Polypodiidae</taxon>
        <taxon>Polypodiales</taxon>
        <taxon>Pteridineae</taxon>
        <taxon>Pteridaceae</taxon>
        <taxon>Vittarioideae</taxon>
        <taxon>Adiantum</taxon>
    </lineage>
</organism>
<dbReference type="OrthoDB" id="1924741at2759"/>
<dbReference type="Proteomes" id="UP000886520">
    <property type="component" value="Chromosome 11"/>
</dbReference>
<evidence type="ECO:0000313" key="2">
    <source>
        <dbReference type="EMBL" id="KAI5073201.1"/>
    </source>
</evidence>
<dbReference type="PANTHER" id="PTHR40438:SF1">
    <property type="entry name" value="PYRUVOYL-DEPENDENT ARGININE DECARBOXYLASE"/>
    <property type="match status" value="1"/>
</dbReference>
<dbReference type="GO" id="GO:0006527">
    <property type="term" value="P:L-arginine catabolic process"/>
    <property type="evidence" value="ECO:0007669"/>
    <property type="project" value="InterPro"/>
</dbReference>
<keyword evidence="3" id="KW-1185">Reference proteome</keyword>
<feature type="region of interest" description="Disordered" evidence="1">
    <location>
        <begin position="167"/>
        <end position="187"/>
    </location>
</feature>